<evidence type="ECO:0000313" key="2">
    <source>
        <dbReference type="Proteomes" id="UP000887116"/>
    </source>
</evidence>
<sequence>MPGYLSYIWFRERASDSEIKPGGINPCRIQMKEAREISLWVLFDYSKYAQNFGMAKCGRPLELVTMETTQASIDYV</sequence>
<reference evidence="1" key="1">
    <citation type="submission" date="2020-07" db="EMBL/GenBank/DDBJ databases">
        <title>Multicomponent nature underlies the extraordinary mechanical properties of spider dragline silk.</title>
        <authorList>
            <person name="Kono N."/>
            <person name="Nakamura H."/>
            <person name="Mori M."/>
            <person name="Yoshida Y."/>
            <person name="Ohtoshi R."/>
            <person name="Malay A.D."/>
            <person name="Moran D.A.P."/>
            <person name="Tomita M."/>
            <person name="Numata K."/>
            <person name="Arakawa K."/>
        </authorList>
    </citation>
    <scope>NUCLEOTIDE SEQUENCE</scope>
</reference>
<accession>A0A8X6L7P0</accession>
<comment type="caution">
    <text evidence="1">The sequence shown here is derived from an EMBL/GenBank/DDBJ whole genome shotgun (WGS) entry which is preliminary data.</text>
</comment>
<organism evidence="1 2">
    <name type="scientific">Trichonephila clavata</name>
    <name type="common">Joro spider</name>
    <name type="synonym">Nephila clavata</name>
    <dbReference type="NCBI Taxonomy" id="2740835"/>
    <lineage>
        <taxon>Eukaryota</taxon>
        <taxon>Metazoa</taxon>
        <taxon>Ecdysozoa</taxon>
        <taxon>Arthropoda</taxon>
        <taxon>Chelicerata</taxon>
        <taxon>Arachnida</taxon>
        <taxon>Araneae</taxon>
        <taxon>Araneomorphae</taxon>
        <taxon>Entelegynae</taxon>
        <taxon>Araneoidea</taxon>
        <taxon>Nephilidae</taxon>
        <taxon>Trichonephila</taxon>
    </lineage>
</organism>
<dbReference type="Proteomes" id="UP000887116">
    <property type="component" value="Unassembled WGS sequence"/>
</dbReference>
<dbReference type="AlphaFoldDB" id="A0A8X6L7P0"/>
<gene>
    <name evidence="1" type="ORF">TNCT_223201</name>
</gene>
<proteinExistence type="predicted"/>
<evidence type="ECO:0000313" key="1">
    <source>
        <dbReference type="EMBL" id="GFQ96843.1"/>
    </source>
</evidence>
<keyword evidence="2" id="KW-1185">Reference proteome</keyword>
<dbReference type="EMBL" id="BMAO01004773">
    <property type="protein sequence ID" value="GFQ96843.1"/>
    <property type="molecule type" value="Genomic_DNA"/>
</dbReference>
<name>A0A8X6L7P0_TRICU</name>
<protein>
    <submittedName>
        <fullName evidence="1">Uncharacterized protein</fullName>
    </submittedName>
</protein>